<dbReference type="PANTHER" id="PTHR37049:SF4">
    <property type="entry name" value="RHODANESE DOMAIN-CONTAINING PROTEIN"/>
    <property type="match status" value="1"/>
</dbReference>
<feature type="domain" description="CPAF-like PDZ" evidence="3">
    <location>
        <begin position="159"/>
        <end position="280"/>
    </location>
</feature>
<dbReference type="GO" id="GO:0008236">
    <property type="term" value="F:serine-type peptidase activity"/>
    <property type="evidence" value="ECO:0007669"/>
    <property type="project" value="InterPro"/>
</dbReference>
<dbReference type="InterPro" id="IPR005151">
    <property type="entry name" value="Tail-specific_protease"/>
</dbReference>
<dbReference type="SUPFAM" id="SSF52096">
    <property type="entry name" value="ClpP/crotonase"/>
    <property type="match status" value="1"/>
</dbReference>
<dbReference type="OrthoDB" id="27214at2759"/>
<dbReference type="Proteomes" id="UP000235023">
    <property type="component" value="Unassembled WGS sequence"/>
</dbReference>
<evidence type="ECO:0000259" key="2">
    <source>
        <dbReference type="Pfam" id="PF03572"/>
    </source>
</evidence>
<feature type="chain" id="PRO_5014422843" evidence="1">
    <location>
        <begin position="17"/>
        <end position="745"/>
    </location>
</feature>
<evidence type="ECO:0000259" key="3">
    <source>
        <dbReference type="Pfam" id="PF23658"/>
    </source>
</evidence>
<feature type="domain" description="Tail specific protease" evidence="2">
    <location>
        <begin position="356"/>
        <end position="457"/>
    </location>
</feature>
<keyword evidence="1" id="KW-0732">Signal</keyword>
<evidence type="ECO:0000256" key="1">
    <source>
        <dbReference type="SAM" id="SignalP"/>
    </source>
</evidence>
<sequence length="745" mass="81950">MHLIGGTLAFAALAAAQSSSALFPPSKTVSSSAIPSASASANANPCAKVAKLHGDGNSIPPKLAYQCLSSVPVAVEENRKLIDQLKMMWEWHSETGWLKNPPSTWDRGPLDLIAELNKIQNSLNSFESEYHLHLAIQKLTVDTGNYHFSHTPDILSIFTFQRDVQLATVSQDGKTDPKTYVIDDLMLQNDDSEVSISPITNINGQDTQKYLEDLASWEQYSNADARYNSLMYRGSGKEVSAGAFSYSPSVFSGRYDGPETVLIFENGTRKSFENTVDVRVDEFEDITSGQSLFNTYCRGELSGYRLDSDKSKRDQPSECLLHTQDIPEDGYPEPVAKDCEGIVAGYIIENPRGQALGVLKIFSFFPEGTPDTKIQNVVKKFVAEAKKQGVDKLILDLRENSGGSVELLLDVFMQLFPALTPFSAQRYRAQEGYTLIGEAYEEIRNNQSASNQFGFAEDRDMNLYNWHYDYFLDVHNKPFDSWEAWVGPHTFNDDQFTATSRYNLSNSNRESILNNGFDFEKSPASSSPFTPDQTVMLLDGLCGSSCASLHEELKNIAGVKSVVVGGRARDGPMQAVGGTKGGSPMVLNQIVLNAGGMYNATEELGITGFDGLKPYIWPQELMTRVGDDYSTIQIQDQIRKGDSSQTPLQFIYEAADCRRLFTPKTLLDPKAMWIDTWAAFIDDDKCVPGSTGHKSSISGGYKPFGNGDVRDTMDEDSDVPMSSGAALTRPALVAGAAGVLISLFI</sequence>
<dbReference type="AlphaFoldDB" id="A0A2J5I816"/>
<evidence type="ECO:0000313" key="5">
    <source>
        <dbReference type="Proteomes" id="UP000235023"/>
    </source>
</evidence>
<dbReference type="InterPro" id="IPR052766">
    <property type="entry name" value="S41A_metabolite_peptidase"/>
</dbReference>
<organism evidence="4 5">
    <name type="scientific">Aspergillus taichungensis</name>
    <dbReference type="NCBI Taxonomy" id="482145"/>
    <lineage>
        <taxon>Eukaryota</taxon>
        <taxon>Fungi</taxon>
        <taxon>Dikarya</taxon>
        <taxon>Ascomycota</taxon>
        <taxon>Pezizomycotina</taxon>
        <taxon>Eurotiomycetes</taxon>
        <taxon>Eurotiomycetidae</taxon>
        <taxon>Eurotiales</taxon>
        <taxon>Aspergillaceae</taxon>
        <taxon>Aspergillus</taxon>
        <taxon>Aspergillus subgen. Circumdati</taxon>
    </lineage>
</organism>
<dbReference type="InterPro" id="IPR056186">
    <property type="entry name" value="PDZ_CPAF-rel"/>
</dbReference>
<dbReference type="Pfam" id="PF23658">
    <property type="entry name" value="PDZ_CPAF_rel"/>
    <property type="match status" value="1"/>
</dbReference>
<dbReference type="Pfam" id="PF03572">
    <property type="entry name" value="Peptidase_S41"/>
    <property type="match status" value="1"/>
</dbReference>
<name>A0A2J5I816_9EURO</name>
<keyword evidence="5" id="KW-1185">Reference proteome</keyword>
<evidence type="ECO:0000313" key="4">
    <source>
        <dbReference type="EMBL" id="PLN86152.1"/>
    </source>
</evidence>
<gene>
    <name evidence="4" type="ORF">BDW42DRAFT_182662</name>
</gene>
<dbReference type="GO" id="GO:0006508">
    <property type="term" value="P:proteolysis"/>
    <property type="evidence" value="ECO:0007669"/>
    <property type="project" value="InterPro"/>
</dbReference>
<dbReference type="InterPro" id="IPR029045">
    <property type="entry name" value="ClpP/crotonase-like_dom_sf"/>
</dbReference>
<dbReference type="EMBL" id="KZ559500">
    <property type="protein sequence ID" value="PLN86152.1"/>
    <property type="molecule type" value="Genomic_DNA"/>
</dbReference>
<dbReference type="Gene3D" id="3.90.226.10">
    <property type="entry name" value="2-enoyl-CoA Hydratase, Chain A, domain 1"/>
    <property type="match status" value="1"/>
</dbReference>
<reference evidence="5" key="1">
    <citation type="submission" date="2017-12" db="EMBL/GenBank/DDBJ databases">
        <authorList>
            <consortium name="DOE Joint Genome Institute"/>
            <person name="Mondo S.J."/>
            <person name="Kjaerbolling I."/>
            <person name="Vesth T.C."/>
            <person name="Frisvad J.C."/>
            <person name="Nybo J.L."/>
            <person name="Theobald S."/>
            <person name="Kuo A."/>
            <person name="Bowyer P."/>
            <person name="Matsuda Y."/>
            <person name="Lyhne E.K."/>
            <person name="Kogle M.E."/>
            <person name="Clum A."/>
            <person name="Lipzen A."/>
            <person name="Salamov A."/>
            <person name="Ngan C.Y."/>
            <person name="Daum C."/>
            <person name="Chiniquy J."/>
            <person name="Barry K."/>
            <person name="LaButti K."/>
            <person name="Haridas S."/>
            <person name="Simmons B.A."/>
            <person name="Magnuson J.K."/>
            <person name="Mortensen U.H."/>
            <person name="Larsen T.O."/>
            <person name="Grigoriev I.V."/>
            <person name="Baker S.E."/>
            <person name="Andersen M.R."/>
            <person name="Nordberg H.P."/>
            <person name="Cantor M.N."/>
            <person name="Hua S.X."/>
        </authorList>
    </citation>
    <scope>NUCLEOTIDE SEQUENCE [LARGE SCALE GENOMIC DNA]</scope>
    <source>
        <strain evidence="5">IBT 19404</strain>
    </source>
</reference>
<feature type="signal peptide" evidence="1">
    <location>
        <begin position="1"/>
        <end position="16"/>
    </location>
</feature>
<proteinExistence type="predicted"/>
<protein>
    <submittedName>
        <fullName evidence="4">Uncharacterized protein</fullName>
    </submittedName>
</protein>
<dbReference type="PANTHER" id="PTHR37049">
    <property type="entry name" value="PEPTIDASE S41 FAMILY PROTEIN"/>
    <property type="match status" value="1"/>
</dbReference>
<accession>A0A2J5I816</accession>